<dbReference type="InterPro" id="IPR007197">
    <property type="entry name" value="rSAM"/>
</dbReference>
<dbReference type="SFLD" id="SFLDG01067">
    <property type="entry name" value="SPASM/twitch_domain_containing"/>
    <property type="match status" value="1"/>
</dbReference>
<dbReference type="SFLD" id="SFLDS00029">
    <property type="entry name" value="Radical_SAM"/>
    <property type="match status" value="1"/>
</dbReference>
<dbReference type="AlphaFoldDB" id="A0A2G9YUL1"/>
<organism evidence="8 9">
    <name type="scientific">Candidatus Nealsonbacteria bacterium CG23_combo_of_CG06-09_8_20_14_all_39_17</name>
    <dbReference type="NCBI Taxonomy" id="1974722"/>
    <lineage>
        <taxon>Bacteria</taxon>
        <taxon>Candidatus Nealsoniibacteriota</taxon>
    </lineage>
</organism>
<dbReference type="EMBL" id="PCRO01000018">
    <property type="protein sequence ID" value="PIP22920.1"/>
    <property type="molecule type" value="Genomic_DNA"/>
</dbReference>
<dbReference type="InterPro" id="IPR034457">
    <property type="entry name" value="Organic_radical-activating"/>
</dbReference>
<keyword evidence="2" id="KW-0004">4Fe-4S</keyword>
<dbReference type="PROSITE" id="PS51918">
    <property type="entry name" value="RADICAL_SAM"/>
    <property type="match status" value="1"/>
</dbReference>
<sequence length="237" mass="27504">MVEIGGIQKLTLIDYPGHLAATVFLFSCNFRCPFCYSSELVLPEKMKEQPRISRDVFLKFLKEKKGLLEGIVICGGEPTVNDDLPEFIEEIKKEGYLVKLDTNGSNPEMLENLIKEKLIDYVAMDIKASKENYYKANGWPKEKNPELTEKIEKSIKILKECGIGYEFRSTIVPTIHDEKEILEMAKWIGPAKKYYLQGFRPEKTINPDFEKIKPFPEEWLIEVKEKINSLFEVCRIR</sequence>
<comment type="cofactor">
    <cofactor evidence="1">
        <name>[4Fe-4S] cluster</name>
        <dbReference type="ChEBI" id="CHEBI:49883"/>
    </cofactor>
</comment>
<evidence type="ECO:0000256" key="3">
    <source>
        <dbReference type="ARBA" id="ARBA00022691"/>
    </source>
</evidence>
<dbReference type="InterPro" id="IPR058240">
    <property type="entry name" value="rSAM_sf"/>
</dbReference>
<dbReference type="InterPro" id="IPR013785">
    <property type="entry name" value="Aldolase_TIM"/>
</dbReference>
<dbReference type="CDD" id="cd01335">
    <property type="entry name" value="Radical_SAM"/>
    <property type="match status" value="1"/>
</dbReference>
<dbReference type="GO" id="GO:0046872">
    <property type="term" value="F:metal ion binding"/>
    <property type="evidence" value="ECO:0007669"/>
    <property type="project" value="UniProtKB-KW"/>
</dbReference>
<dbReference type="SMART" id="SM00729">
    <property type="entry name" value="Elp3"/>
    <property type="match status" value="1"/>
</dbReference>
<evidence type="ECO:0000313" key="8">
    <source>
        <dbReference type="EMBL" id="PIP22920.1"/>
    </source>
</evidence>
<dbReference type="GO" id="GO:0051539">
    <property type="term" value="F:4 iron, 4 sulfur cluster binding"/>
    <property type="evidence" value="ECO:0007669"/>
    <property type="project" value="UniProtKB-KW"/>
</dbReference>
<gene>
    <name evidence="8" type="ORF">COX37_01435</name>
</gene>
<evidence type="ECO:0000256" key="4">
    <source>
        <dbReference type="ARBA" id="ARBA00022723"/>
    </source>
</evidence>
<evidence type="ECO:0000313" key="9">
    <source>
        <dbReference type="Proteomes" id="UP000229976"/>
    </source>
</evidence>
<keyword evidence="5" id="KW-0408">Iron</keyword>
<evidence type="ECO:0000256" key="2">
    <source>
        <dbReference type="ARBA" id="ARBA00022485"/>
    </source>
</evidence>
<dbReference type="SUPFAM" id="SSF102114">
    <property type="entry name" value="Radical SAM enzymes"/>
    <property type="match status" value="1"/>
</dbReference>
<protein>
    <submittedName>
        <fullName evidence="8">Anaerobic ribonucleoside-triphosphate reductase activating protein</fullName>
    </submittedName>
</protein>
<evidence type="ECO:0000256" key="6">
    <source>
        <dbReference type="ARBA" id="ARBA00023014"/>
    </source>
</evidence>
<comment type="caution">
    <text evidence="8">The sequence shown here is derived from an EMBL/GenBank/DDBJ whole genome shotgun (WGS) entry which is preliminary data.</text>
</comment>
<keyword evidence="4" id="KW-0479">Metal-binding</keyword>
<evidence type="ECO:0000259" key="7">
    <source>
        <dbReference type="PROSITE" id="PS51918"/>
    </source>
</evidence>
<dbReference type="PANTHER" id="PTHR30352">
    <property type="entry name" value="PYRUVATE FORMATE-LYASE-ACTIVATING ENZYME"/>
    <property type="match status" value="1"/>
</dbReference>
<proteinExistence type="predicted"/>
<dbReference type="InterPro" id="IPR012840">
    <property type="entry name" value="NrdG2"/>
</dbReference>
<dbReference type="PANTHER" id="PTHR30352:SF13">
    <property type="entry name" value="GLYCYL-RADICAL ENZYME ACTIVATING ENZYME YJJW-RELATED"/>
    <property type="match status" value="1"/>
</dbReference>
<dbReference type="NCBIfam" id="TIGR02495">
    <property type="entry name" value="NrdG2"/>
    <property type="match status" value="1"/>
</dbReference>
<evidence type="ECO:0000256" key="5">
    <source>
        <dbReference type="ARBA" id="ARBA00023004"/>
    </source>
</evidence>
<accession>A0A2G9YUL1</accession>
<name>A0A2G9YUL1_9BACT</name>
<feature type="domain" description="Radical SAM core" evidence="7">
    <location>
        <begin position="13"/>
        <end position="230"/>
    </location>
</feature>
<evidence type="ECO:0000256" key="1">
    <source>
        <dbReference type="ARBA" id="ARBA00001966"/>
    </source>
</evidence>
<dbReference type="InterPro" id="IPR006638">
    <property type="entry name" value="Elp3/MiaA/NifB-like_rSAM"/>
</dbReference>
<dbReference type="Gene3D" id="3.20.20.70">
    <property type="entry name" value="Aldolase class I"/>
    <property type="match status" value="1"/>
</dbReference>
<reference evidence="8 9" key="1">
    <citation type="submission" date="2017-09" db="EMBL/GenBank/DDBJ databases">
        <title>Depth-based differentiation of microbial function through sediment-hosted aquifers and enrichment of novel symbionts in the deep terrestrial subsurface.</title>
        <authorList>
            <person name="Probst A.J."/>
            <person name="Ladd B."/>
            <person name="Jarett J.K."/>
            <person name="Geller-Mcgrath D.E."/>
            <person name="Sieber C.M."/>
            <person name="Emerson J.B."/>
            <person name="Anantharaman K."/>
            <person name="Thomas B.C."/>
            <person name="Malmstrom R."/>
            <person name="Stieglmeier M."/>
            <person name="Klingl A."/>
            <person name="Woyke T."/>
            <person name="Ryan C.M."/>
            <person name="Banfield J.F."/>
        </authorList>
    </citation>
    <scope>NUCLEOTIDE SEQUENCE [LARGE SCALE GENOMIC DNA]</scope>
    <source>
        <strain evidence="8">CG23_combo_of_CG06-09_8_20_14_all_39_17</strain>
    </source>
</reference>
<dbReference type="Pfam" id="PF04055">
    <property type="entry name" value="Radical_SAM"/>
    <property type="match status" value="1"/>
</dbReference>
<keyword evidence="3" id="KW-0949">S-adenosyl-L-methionine</keyword>
<dbReference type="Proteomes" id="UP000229976">
    <property type="component" value="Unassembled WGS sequence"/>
</dbReference>
<dbReference type="GO" id="GO:0003824">
    <property type="term" value="F:catalytic activity"/>
    <property type="evidence" value="ECO:0007669"/>
    <property type="project" value="InterPro"/>
</dbReference>
<dbReference type="SFLD" id="SFLDG01094">
    <property type="entry name" value="Uncharacterised_Radical_SAM_Su"/>
    <property type="match status" value="1"/>
</dbReference>
<keyword evidence="6" id="KW-0411">Iron-sulfur</keyword>